<dbReference type="InterPro" id="IPR046659">
    <property type="entry name" value="DUF6768"/>
</dbReference>
<gene>
    <name evidence="2" type="ORF">CWI78_06460</name>
</gene>
<name>A0A432Z047_9GAMM</name>
<organism evidence="2 3">
    <name type="scientific">Idiomarina ramblicola</name>
    <dbReference type="NCBI Taxonomy" id="263724"/>
    <lineage>
        <taxon>Bacteria</taxon>
        <taxon>Pseudomonadati</taxon>
        <taxon>Pseudomonadota</taxon>
        <taxon>Gammaproteobacteria</taxon>
        <taxon>Alteromonadales</taxon>
        <taxon>Idiomarinaceae</taxon>
        <taxon>Idiomarina</taxon>
    </lineage>
</organism>
<evidence type="ECO:0000313" key="3">
    <source>
        <dbReference type="Proteomes" id="UP000288058"/>
    </source>
</evidence>
<dbReference type="OrthoDB" id="5770822at2"/>
<feature type="transmembrane region" description="Helical" evidence="1">
    <location>
        <begin position="78"/>
        <end position="99"/>
    </location>
</feature>
<dbReference type="AlphaFoldDB" id="A0A432Z047"/>
<dbReference type="Pfam" id="PF20556">
    <property type="entry name" value="DUF6768"/>
    <property type="match status" value="1"/>
</dbReference>
<accession>A0A432Z047</accession>
<proteinExistence type="predicted"/>
<sequence length="124" mass="14087">MSTNKEVNEQIKEDLSAQAQELDKLMGTGEGLTGYLKQGFKYDIGWVVKVAYGLGAIFTALLLFCGYQFFTATPDNELFWGVLLILSFNAQVATKLWIYMQTNRNHTAREIRLLELRLKSANDE</sequence>
<protein>
    <recommendedName>
        <fullName evidence="4">DUF4231 domain-containing protein</fullName>
    </recommendedName>
</protein>
<evidence type="ECO:0008006" key="4">
    <source>
        <dbReference type="Google" id="ProtNLM"/>
    </source>
</evidence>
<comment type="caution">
    <text evidence="2">The sequence shown here is derived from an EMBL/GenBank/DDBJ whole genome shotgun (WGS) entry which is preliminary data.</text>
</comment>
<dbReference type="Proteomes" id="UP000288058">
    <property type="component" value="Unassembled WGS sequence"/>
</dbReference>
<evidence type="ECO:0000256" key="1">
    <source>
        <dbReference type="SAM" id="Phobius"/>
    </source>
</evidence>
<keyword evidence="1" id="KW-0812">Transmembrane</keyword>
<reference evidence="3" key="1">
    <citation type="journal article" date="2018" name="Front. Microbiol.">
        <title>Genome-Based Analysis Reveals the Taxonomy and Diversity of the Family Idiomarinaceae.</title>
        <authorList>
            <person name="Liu Y."/>
            <person name="Lai Q."/>
            <person name="Shao Z."/>
        </authorList>
    </citation>
    <scope>NUCLEOTIDE SEQUENCE [LARGE SCALE GENOMIC DNA]</scope>
    <source>
        <strain evidence="3">R22</strain>
    </source>
</reference>
<keyword evidence="3" id="KW-1185">Reference proteome</keyword>
<keyword evidence="1" id="KW-1133">Transmembrane helix</keyword>
<evidence type="ECO:0000313" key="2">
    <source>
        <dbReference type="EMBL" id="RUO69560.1"/>
    </source>
</evidence>
<dbReference type="RefSeq" id="WP_126781395.1">
    <property type="nucleotide sequence ID" value="NZ_PIQC01000004.1"/>
</dbReference>
<keyword evidence="1" id="KW-0472">Membrane</keyword>
<feature type="transmembrane region" description="Helical" evidence="1">
    <location>
        <begin position="50"/>
        <end position="72"/>
    </location>
</feature>
<dbReference type="EMBL" id="PIQC01000004">
    <property type="protein sequence ID" value="RUO69560.1"/>
    <property type="molecule type" value="Genomic_DNA"/>
</dbReference>